<dbReference type="InterPro" id="IPR001387">
    <property type="entry name" value="Cro/C1-type_HTH"/>
</dbReference>
<dbReference type="InterPro" id="IPR010982">
    <property type="entry name" value="Lambda_DNA-bd_dom_sf"/>
</dbReference>
<accession>A0AAP6EEX6</accession>
<name>A0AAP6EEX6_9ACTN</name>
<dbReference type="Proteomes" id="UP001282288">
    <property type="component" value="Unassembled WGS sequence"/>
</dbReference>
<evidence type="ECO:0000313" key="5">
    <source>
        <dbReference type="Proteomes" id="UP001282288"/>
    </source>
</evidence>
<dbReference type="SMART" id="SM00530">
    <property type="entry name" value="HTH_XRE"/>
    <property type="match status" value="1"/>
</dbReference>
<dbReference type="PROSITE" id="PS50943">
    <property type="entry name" value="HTH_CROC1"/>
    <property type="match status" value="1"/>
</dbReference>
<keyword evidence="4" id="KW-1185">Reference proteome</keyword>
<comment type="caution">
    <text evidence="2">The sequence shown here is derived from an EMBL/GenBank/DDBJ whole genome shotgun (WGS) entry which is preliminary data.</text>
</comment>
<dbReference type="Pfam" id="PF19054">
    <property type="entry name" value="DUF5753"/>
    <property type="match status" value="1"/>
</dbReference>
<dbReference type="Gene3D" id="1.10.260.40">
    <property type="entry name" value="lambda repressor-like DNA-binding domains"/>
    <property type="match status" value="1"/>
</dbReference>
<sequence length="280" mass="31730">MPQRNPVTGRSQEPRKRFAQELRRLREEKGETLQQLADQLGWDASTFGKLESGRNLGSPEIVEALDQHYGTTPLLMALWELAILDMKQFKAEFRPYMVWEAKAVSMWHYGAENLHGLLQTPAYAQEFLAAGGMTGDELASQVDARISRRDLLVGEDAPTFRSILSEVSLRTPLADLDEWCIQLQQLLDLSELSNVTIQVLPASVGLHALTNTDTMFLQDASGQTVAWVETGYDGELFEETDDIRRLQLRYDRVRDLALSPDESREFIRRLLEEARCATST</sequence>
<reference evidence="2 4" key="1">
    <citation type="journal article" date="2023" name="Microb. Genom.">
        <title>Mesoterricola silvestris gen. nov., sp. nov., Mesoterricola sediminis sp. nov., Geothrix oryzae sp. nov., Geothrix edaphica sp. nov., Geothrix rubra sp. nov., and Geothrix limicola sp. nov., six novel members of Acidobacteriota isolated from soils.</title>
        <authorList>
            <person name="Weisberg A.J."/>
            <person name="Pearce E."/>
            <person name="Kramer C.G."/>
            <person name="Chang J.H."/>
            <person name="Clarke C.R."/>
        </authorList>
    </citation>
    <scope>NUCLEOTIDE SEQUENCE</scope>
    <source>
        <strain evidence="3 4">NB05-1H</strain>
        <strain evidence="2">NRRL_B-16521</strain>
    </source>
</reference>
<dbReference type="EMBL" id="JARAWP010000008">
    <property type="protein sequence ID" value="MDX3019066.1"/>
    <property type="molecule type" value="Genomic_DNA"/>
</dbReference>
<dbReference type="SUPFAM" id="SSF47413">
    <property type="entry name" value="lambda repressor-like DNA-binding domains"/>
    <property type="match status" value="1"/>
</dbReference>
<evidence type="ECO:0000313" key="2">
    <source>
        <dbReference type="EMBL" id="MDX2959646.1"/>
    </source>
</evidence>
<gene>
    <name evidence="2" type="ORF">PV399_07945</name>
    <name evidence="3" type="ORF">PV666_14345</name>
</gene>
<dbReference type="GO" id="GO:0003677">
    <property type="term" value="F:DNA binding"/>
    <property type="evidence" value="ECO:0007669"/>
    <property type="project" value="InterPro"/>
</dbReference>
<dbReference type="Pfam" id="PF13560">
    <property type="entry name" value="HTH_31"/>
    <property type="match status" value="1"/>
</dbReference>
<protein>
    <submittedName>
        <fullName evidence="2">Helix-turn-helix transcriptional regulator</fullName>
    </submittedName>
</protein>
<dbReference type="GeneID" id="69806081"/>
<dbReference type="EMBL" id="JARAWC010000004">
    <property type="protein sequence ID" value="MDX2959646.1"/>
    <property type="molecule type" value="Genomic_DNA"/>
</dbReference>
<evidence type="ECO:0000313" key="3">
    <source>
        <dbReference type="EMBL" id="MDX3019066.1"/>
    </source>
</evidence>
<dbReference type="RefSeq" id="WP_010350138.1">
    <property type="nucleotide sequence ID" value="NZ_BCML01000020.1"/>
</dbReference>
<evidence type="ECO:0000313" key="4">
    <source>
        <dbReference type="Proteomes" id="UP001272987"/>
    </source>
</evidence>
<feature type="domain" description="HTH cro/C1-type" evidence="1">
    <location>
        <begin position="22"/>
        <end position="76"/>
    </location>
</feature>
<proteinExistence type="predicted"/>
<dbReference type="CDD" id="cd00093">
    <property type="entry name" value="HTH_XRE"/>
    <property type="match status" value="1"/>
</dbReference>
<dbReference type="Proteomes" id="UP001272987">
    <property type="component" value="Unassembled WGS sequence"/>
</dbReference>
<organism evidence="2 5">
    <name type="scientific">Streptomyces acidiscabies</name>
    <dbReference type="NCBI Taxonomy" id="42234"/>
    <lineage>
        <taxon>Bacteria</taxon>
        <taxon>Bacillati</taxon>
        <taxon>Actinomycetota</taxon>
        <taxon>Actinomycetes</taxon>
        <taxon>Kitasatosporales</taxon>
        <taxon>Streptomycetaceae</taxon>
        <taxon>Streptomyces</taxon>
    </lineage>
</organism>
<dbReference type="InterPro" id="IPR043917">
    <property type="entry name" value="DUF5753"/>
</dbReference>
<evidence type="ECO:0000259" key="1">
    <source>
        <dbReference type="PROSITE" id="PS50943"/>
    </source>
</evidence>
<dbReference type="AlphaFoldDB" id="A0AAP6EEX6"/>